<keyword evidence="1" id="KW-1133">Transmembrane helix</keyword>
<gene>
    <name evidence="2" type="ORF">SAMN04488108_1465</name>
</gene>
<dbReference type="RefSeq" id="WP_073571130.1">
    <property type="nucleotide sequence ID" value="NZ_FRXN01000002.1"/>
</dbReference>
<keyword evidence="1" id="KW-0812">Transmembrane</keyword>
<proteinExistence type="predicted"/>
<evidence type="ECO:0000313" key="2">
    <source>
        <dbReference type="EMBL" id="SHO61626.1"/>
    </source>
</evidence>
<dbReference type="AlphaFoldDB" id="A0A1M7ZAB3"/>
<feature type="transmembrane region" description="Helical" evidence="1">
    <location>
        <begin position="16"/>
        <end position="35"/>
    </location>
</feature>
<feature type="transmembrane region" description="Helical" evidence="1">
    <location>
        <begin position="191"/>
        <end position="210"/>
    </location>
</feature>
<evidence type="ECO:0000313" key="3">
    <source>
        <dbReference type="Proteomes" id="UP000184609"/>
    </source>
</evidence>
<keyword evidence="1" id="KW-0472">Membrane</keyword>
<name>A0A1M7ZAB3_9BACT</name>
<evidence type="ECO:0000256" key="1">
    <source>
        <dbReference type="SAM" id="Phobius"/>
    </source>
</evidence>
<organism evidence="2 3">
    <name type="scientific">Algoriphagus zhangzhouensis</name>
    <dbReference type="NCBI Taxonomy" id="1073327"/>
    <lineage>
        <taxon>Bacteria</taxon>
        <taxon>Pseudomonadati</taxon>
        <taxon>Bacteroidota</taxon>
        <taxon>Cytophagia</taxon>
        <taxon>Cytophagales</taxon>
        <taxon>Cyclobacteriaceae</taxon>
        <taxon>Algoriphagus</taxon>
    </lineage>
</organism>
<feature type="transmembrane region" description="Helical" evidence="1">
    <location>
        <begin position="163"/>
        <end position="185"/>
    </location>
</feature>
<feature type="transmembrane region" description="Helical" evidence="1">
    <location>
        <begin position="47"/>
        <end position="68"/>
    </location>
</feature>
<dbReference type="OrthoDB" id="822156at2"/>
<dbReference type="STRING" id="1073327.SAMN04488108_1465"/>
<dbReference type="Proteomes" id="UP000184609">
    <property type="component" value="Unassembled WGS sequence"/>
</dbReference>
<accession>A0A1M7ZAB3</accession>
<reference evidence="3" key="1">
    <citation type="submission" date="2016-12" db="EMBL/GenBank/DDBJ databases">
        <authorList>
            <person name="Varghese N."/>
            <person name="Submissions S."/>
        </authorList>
    </citation>
    <scope>NUCLEOTIDE SEQUENCE [LARGE SCALE GENOMIC DNA]</scope>
    <source>
        <strain evidence="3">DSM 25035</strain>
    </source>
</reference>
<sequence>MNQKENVFKLFPNMGYWLMIFIPLIFAGFYVTYFSQLSLSLPRIMHIHFALMSCWVLMLIVQPLLIRYRKLSLHKSIGKASYLVVPLVILTTWMMMRYTYGNQLASLLGDIEASLTELTLEQGKTQIAVFISIAFVYLIWLIIFYSLAVIYRKNKSFHARFMIAASLTLIGPTVDRILFFLFGISTVIADLPVEVVGFLFIDILLLTLMIKDIRNNKSAIPFGVSLAIYFFLQVFHIYFTKNEAWGNFVYLLLH</sequence>
<feature type="transmembrane region" description="Helical" evidence="1">
    <location>
        <begin position="127"/>
        <end position="151"/>
    </location>
</feature>
<keyword evidence="3" id="KW-1185">Reference proteome</keyword>
<feature type="transmembrane region" description="Helical" evidence="1">
    <location>
        <begin position="222"/>
        <end position="239"/>
    </location>
</feature>
<protein>
    <submittedName>
        <fullName evidence="2">Uncharacterized protein</fullName>
    </submittedName>
</protein>
<dbReference type="EMBL" id="FRXN01000002">
    <property type="protein sequence ID" value="SHO61626.1"/>
    <property type="molecule type" value="Genomic_DNA"/>
</dbReference>
<feature type="transmembrane region" description="Helical" evidence="1">
    <location>
        <begin position="80"/>
        <end position="100"/>
    </location>
</feature>